<keyword evidence="3 6" id="KW-0028">Amino-acid biosynthesis</keyword>
<dbReference type="UniPathway" id="UPA00031">
    <property type="reaction ID" value="UER00011"/>
</dbReference>
<keyword evidence="4 6" id="KW-0368">Histidine biosynthesis</keyword>
<dbReference type="EMBL" id="BJXW01000014">
    <property type="protein sequence ID" value="GEN31351.1"/>
    <property type="molecule type" value="Genomic_DNA"/>
</dbReference>
<dbReference type="CDD" id="cd07914">
    <property type="entry name" value="IGPD"/>
    <property type="match status" value="1"/>
</dbReference>
<evidence type="ECO:0000256" key="4">
    <source>
        <dbReference type="ARBA" id="ARBA00023102"/>
    </source>
</evidence>
<evidence type="ECO:0000256" key="6">
    <source>
        <dbReference type="HAMAP-Rule" id="MF_00076"/>
    </source>
</evidence>
<evidence type="ECO:0000256" key="5">
    <source>
        <dbReference type="ARBA" id="ARBA00023239"/>
    </source>
</evidence>
<sequence length="203" mass="22403">MVRKSKQIRKTNETAINLELMIDGTGKATLDTGVGFFNHMLDAFTRHGLFNLNVTCQGDLHVDDHHTVEDVGIVLGRAFREALGDMSGMTRYATVSIPMDEAIAHVSVDISGRPYLVFQVDGLKEKIGTFDTELVEEFFRGFVNHAGITLHIQVPYGKNSHHIVEAIFKGVGRSLRYATEIDRRVVGIPSTKGTLSFSNQGGQ</sequence>
<evidence type="ECO:0000256" key="3">
    <source>
        <dbReference type="ARBA" id="ARBA00022605"/>
    </source>
</evidence>
<evidence type="ECO:0000256" key="2">
    <source>
        <dbReference type="ARBA" id="ARBA00016664"/>
    </source>
</evidence>
<keyword evidence="6" id="KW-0963">Cytoplasm</keyword>
<dbReference type="PROSITE" id="PS00954">
    <property type="entry name" value="IGP_DEHYDRATASE_1"/>
    <property type="match status" value="1"/>
</dbReference>
<dbReference type="Gene3D" id="3.30.230.40">
    <property type="entry name" value="Imidazole glycerol phosphate dehydratase, domain 1"/>
    <property type="match status" value="2"/>
</dbReference>
<accession>A0A511V006</accession>
<dbReference type="GO" id="GO:0000105">
    <property type="term" value="P:L-histidine biosynthetic process"/>
    <property type="evidence" value="ECO:0007669"/>
    <property type="project" value="UniProtKB-UniRule"/>
</dbReference>
<keyword evidence="5 6" id="KW-0456">Lyase</keyword>
<dbReference type="InterPro" id="IPR020568">
    <property type="entry name" value="Ribosomal_Su5_D2-typ_SF"/>
</dbReference>
<dbReference type="SUPFAM" id="SSF54211">
    <property type="entry name" value="Ribosomal protein S5 domain 2-like"/>
    <property type="match status" value="2"/>
</dbReference>
<keyword evidence="9" id="KW-1185">Reference proteome</keyword>
<organism evidence="8 9">
    <name type="scientific">Cerasibacillus quisquiliarum</name>
    <dbReference type="NCBI Taxonomy" id="227865"/>
    <lineage>
        <taxon>Bacteria</taxon>
        <taxon>Bacillati</taxon>
        <taxon>Bacillota</taxon>
        <taxon>Bacilli</taxon>
        <taxon>Bacillales</taxon>
        <taxon>Bacillaceae</taxon>
        <taxon>Cerasibacillus</taxon>
    </lineage>
</organism>
<dbReference type="FunFam" id="3.30.230.40:FF:000001">
    <property type="entry name" value="Imidazoleglycerol-phosphate dehydratase HisB"/>
    <property type="match status" value="1"/>
</dbReference>
<evidence type="ECO:0000256" key="1">
    <source>
        <dbReference type="ARBA" id="ARBA00005047"/>
    </source>
</evidence>
<comment type="similarity">
    <text evidence="6 7">Belongs to the imidazoleglycerol-phosphate dehydratase family.</text>
</comment>
<reference evidence="8 9" key="1">
    <citation type="submission" date="2019-07" db="EMBL/GenBank/DDBJ databases">
        <title>Whole genome shotgun sequence of Cerasibacillus quisquiliarum NBRC 102429.</title>
        <authorList>
            <person name="Hosoyama A."/>
            <person name="Uohara A."/>
            <person name="Ohji S."/>
            <person name="Ichikawa N."/>
        </authorList>
    </citation>
    <scope>NUCLEOTIDE SEQUENCE [LARGE SCALE GENOMIC DNA]</scope>
    <source>
        <strain evidence="8 9">NBRC 102429</strain>
    </source>
</reference>
<gene>
    <name evidence="6 8" type="primary">hisB</name>
    <name evidence="8" type="ORF">CQU01_15890</name>
</gene>
<dbReference type="PANTHER" id="PTHR23133:SF2">
    <property type="entry name" value="IMIDAZOLEGLYCEROL-PHOSPHATE DEHYDRATASE"/>
    <property type="match status" value="1"/>
</dbReference>
<dbReference type="InterPro" id="IPR038494">
    <property type="entry name" value="IGPD_sf"/>
</dbReference>
<comment type="caution">
    <text evidence="8">The sequence shown here is derived from an EMBL/GenBank/DDBJ whole genome shotgun (WGS) entry which is preliminary data.</text>
</comment>
<comment type="subcellular location">
    <subcellularLocation>
        <location evidence="6 7">Cytoplasm</location>
    </subcellularLocation>
</comment>
<protein>
    <recommendedName>
        <fullName evidence="2 6">Imidazoleglycerol-phosphate dehydratase</fullName>
        <shortName evidence="6">IGPD</shortName>
        <ecNumber evidence="6 7">4.2.1.19</ecNumber>
    </recommendedName>
</protein>
<comment type="pathway">
    <text evidence="1 6 7">Amino-acid biosynthesis; L-histidine biosynthesis; L-histidine from 5-phospho-alpha-D-ribose 1-diphosphate: step 6/9.</text>
</comment>
<dbReference type="NCBIfam" id="NF002111">
    <property type="entry name" value="PRK00951.2-1"/>
    <property type="match status" value="1"/>
</dbReference>
<comment type="catalytic activity">
    <reaction evidence="6 7">
        <text>D-erythro-1-(imidazol-4-yl)glycerol 3-phosphate = 3-(imidazol-4-yl)-2-oxopropyl phosphate + H2O</text>
        <dbReference type="Rhea" id="RHEA:11040"/>
        <dbReference type="ChEBI" id="CHEBI:15377"/>
        <dbReference type="ChEBI" id="CHEBI:57766"/>
        <dbReference type="ChEBI" id="CHEBI:58278"/>
        <dbReference type="EC" id="4.2.1.19"/>
    </reaction>
</comment>
<evidence type="ECO:0000313" key="9">
    <source>
        <dbReference type="Proteomes" id="UP000321491"/>
    </source>
</evidence>
<dbReference type="PANTHER" id="PTHR23133">
    <property type="entry name" value="IMIDAZOLEGLYCEROL-PHOSPHATE DEHYDRATASE HIS7"/>
    <property type="match status" value="1"/>
</dbReference>
<name>A0A511V006_9BACI</name>
<dbReference type="AlphaFoldDB" id="A0A511V006"/>
<dbReference type="PROSITE" id="PS00955">
    <property type="entry name" value="IGP_DEHYDRATASE_2"/>
    <property type="match status" value="1"/>
</dbReference>
<dbReference type="InterPro" id="IPR000807">
    <property type="entry name" value="ImidazoleglycerolP_deHydtase"/>
</dbReference>
<dbReference type="HAMAP" id="MF_00076">
    <property type="entry name" value="HisB"/>
    <property type="match status" value="1"/>
</dbReference>
<dbReference type="EC" id="4.2.1.19" evidence="6 7"/>
<dbReference type="Proteomes" id="UP000321491">
    <property type="component" value="Unassembled WGS sequence"/>
</dbReference>
<dbReference type="GO" id="GO:0005737">
    <property type="term" value="C:cytoplasm"/>
    <property type="evidence" value="ECO:0007669"/>
    <property type="project" value="UniProtKB-SubCell"/>
</dbReference>
<dbReference type="NCBIfam" id="NF002109">
    <property type="entry name" value="PRK00951.1-5"/>
    <property type="match status" value="1"/>
</dbReference>
<evidence type="ECO:0000313" key="8">
    <source>
        <dbReference type="EMBL" id="GEN31351.1"/>
    </source>
</evidence>
<dbReference type="NCBIfam" id="NF002114">
    <property type="entry name" value="PRK00951.2-4"/>
    <property type="match status" value="1"/>
</dbReference>
<proteinExistence type="inferred from homology"/>
<dbReference type="InterPro" id="IPR020565">
    <property type="entry name" value="ImidazoleglycerP_deHydtase_CS"/>
</dbReference>
<evidence type="ECO:0000256" key="7">
    <source>
        <dbReference type="RuleBase" id="RU000599"/>
    </source>
</evidence>
<dbReference type="Pfam" id="PF00475">
    <property type="entry name" value="IGPD"/>
    <property type="match status" value="1"/>
</dbReference>
<dbReference type="RefSeq" id="WP_146937458.1">
    <property type="nucleotide sequence ID" value="NZ_BJXW01000014.1"/>
</dbReference>
<dbReference type="NCBIfam" id="NF002115">
    <property type="entry name" value="PRK00951.2-5"/>
    <property type="match status" value="1"/>
</dbReference>
<dbReference type="GO" id="GO:0004424">
    <property type="term" value="F:imidazoleglycerol-phosphate dehydratase activity"/>
    <property type="evidence" value="ECO:0007669"/>
    <property type="project" value="UniProtKB-UniRule"/>
</dbReference>
<dbReference type="FunFam" id="3.30.230.40:FF:000003">
    <property type="entry name" value="Imidazoleglycerol-phosphate dehydratase HisB"/>
    <property type="match status" value="1"/>
</dbReference>
<dbReference type="OrthoDB" id="9790411at2"/>